<evidence type="ECO:0000256" key="3">
    <source>
        <dbReference type="ARBA" id="ARBA00022679"/>
    </source>
</evidence>
<keyword evidence="11" id="KW-1185">Reference proteome</keyword>
<dbReference type="Pfam" id="PF20465">
    <property type="entry name" value="MmeI_hel"/>
    <property type="match status" value="1"/>
</dbReference>
<evidence type="ECO:0000259" key="9">
    <source>
        <dbReference type="Pfam" id="PF20473"/>
    </source>
</evidence>
<dbReference type="PANTHER" id="PTHR33841:SF1">
    <property type="entry name" value="DNA METHYLTRANSFERASE A"/>
    <property type="match status" value="1"/>
</dbReference>
<feature type="domain" description="MmeI-like helicase spacer" evidence="7">
    <location>
        <begin position="184"/>
        <end position="256"/>
    </location>
</feature>
<dbReference type="SUPFAM" id="SSF53335">
    <property type="entry name" value="S-adenosyl-L-methionine-dependent methyltransferases"/>
    <property type="match status" value="1"/>
</dbReference>
<name>A0A1Z4V3W6_9CYAN</name>
<evidence type="ECO:0000313" key="10">
    <source>
        <dbReference type="EMBL" id="BAZ86123.1"/>
    </source>
</evidence>
<dbReference type="InterPro" id="IPR050953">
    <property type="entry name" value="N4_N6_ade-DNA_methylase"/>
</dbReference>
<dbReference type="GO" id="GO:0009007">
    <property type="term" value="F:site-specific DNA-methyltransferase (adenine-specific) activity"/>
    <property type="evidence" value="ECO:0007669"/>
    <property type="project" value="UniProtKB-EC"/>
</dbReference>
<dbReference type="RefSeq" id="WP_096667419.1">
    <property type="nucleotide sequence ID" value="NZ_AP018316.1"/>
</dbReference>
<evidence type="ECO:0000259" key="6">
    <source>
        <dbReference type="Pfam" id="PF20464"/>
    </source>
</evidence>
<protein>
    <recommendedName>
        <fullName evidence="1">site-specific DNA-methyltransferase (adenine-specific)</fullName>
        <ecNumber evidence="1">2.1.1.72</ecNumber>
    </recommendedName>
</protein>
<dbReference type="InterPro" id="IPR046817">
    <property type="entry name" value="MmeI_N"/>
</dbReference>
<evidence type="ECO:0000259" key="8">
    <source>
        <dbReference type="Pfam" id="PF20466"/>
    </source>
</evidence>
<keyword evidence="2 10" id="KW-0489">Methyltransferase</keyword>
<evidence type="ECO:0000256" key="5">
    <source>
        <dbReference type="SAM" id="MobiDB-lite"/>
    </source>
</evidence>
<dbReference type="PANTHER" id="PTHR33841">
    <property type="entry name" value="DNA METHYLTRANSFERASE YEEA-RELATED"/>
    <property type="match status" value="1"/>
</dbReference>
<dbReference type="InterPro" id="IPR002052">
    <property type="entry name" value="DNA_methylase_N6_adenine_CS"/>
</dbReference>
<dbReference type="Proteomes" id="UP000218702">
    <property type="component" value="Chromosome"/>
</dbReference>
<accession>A0A1Z4V3W6</accession>
<dbReference type="InterPro" id="IPR046819">
    <property type="entry name" value="MmeI_hel"/>
</dbReference>
<dbReference type="REBASE" id="207453">
    <property type="entry name" value="Dco806ORF23330P"/>
</dbReference>
<dbReference type="KEGG" id="dcm:NIES806_23330"/>
<evidence type="ECO:0000256" key="1">
    <source>
        <dbReference type="ARBA" id="ARBA00011900"/>
    </source>
</evidence>
<sequence>MTDTPSKIRSFIEYSRTLKGDEKGEAQVFCDRLFQAFNHEGYKEAGAELEYRVKVKGKSTKFADLLWRPRLLLEMKKRGEKLEKHYQQAFEYWLELVPQRPKYVILCNFDQFWIYDFDIQLREPVDQVKLEDLPNRYTVLNFLFPENRKPLFNNNLVDVTRKAADNVAQVFNRLIERGEKQEIAQRFILQCVVSLFAEDIDLLPRGLFSEFLDDCRSNRISSYDLIGGLFQQMGNQRPAPQDSRYRDVPYFNAGVFSKVEPISLTRSEIDLLASAATERWSKVEPAIFGTLFESSMGKEERHALGAHYTSPVDIQKVILPTIVRPWEERIDGATKLNELLILRQELINFTVLDPACGSGNFLYVAYRELKGLEAKLLTKIHENFGLKNRLSIGTMSLIKTTQFHGIDIKHFAVELAKVTLMIAKKLALDEENQLLDVAQMSLPIEIDRALPLDNLDKNIRCDDALFCDWVTADAIIGNPPYQSKNKMQQEYGVTYVSQVRERYDEVPGRADYCVYWFRRTHDALKEGGRAGLVGTNTIRQNYSREGGLDYIVNNGGTITEAVCTQVWSGSAAVHVSIVNWVKGEELGQKKLYTQIGDDKDSPWEVLEIDKIGSALSAKLDVTQAKKLLVNVNSGACYQGQTHGHEGFLLTPQEAAIMIRQSKNNAEVIFPYLIADELIGGNPPIPQRYVIDFHPRNLMNCKKYSEPFKRIESMVLPTRENTAKEEQKRNEELLQKNPKSKVNKHHQNFLSKWWLLSYHRGELIEKITNIPRFICCGQVTKRPVFEFISSSIRPNAALIVFPLSDDYSFGILQSDIHWQWFTSRCSTLTARFRYTSDTVFDSFPFPQNPKLSQVKKVALAAVKLRQLRQELMTEHKMSLRELYRTLELPGKNPLRKAQEELDKAVRQAYGMEGTDDVLKFLLELNFAVADREINNLPVVAPGLPPCVTNPSEFITDDCVKMPEWNLVC</sequence>
<dbReference type="AlphaFoldDB" id="A0A1Z4V3W6"/>
<feature type="domain" description="MmeI-like N-terminal" evidence="6">
    <location>
        <begin position="7"/>
        <end position="176"/>
    </location>
</feature>
<dbReference type="Pfam" id="PF20464">
    <property type="entry name" value="MmeI_N"/>
    <property type="match status" value="1"/>
</dbReference>
<dbReference type="Pfam" id="PF20466">
    <property type="entry name" value="MmeI_TRD"/>
    <property type="match status" value="1"/>
</dbReference>
<dbReference type="Gene3D" id="3.40.50.150">
    <property type="entry name" value="Vaccinia Virus protein VP39"/>
    <property type="match status" value="1"/>
</dbReference>
<feature type="compositionally biased region" description="Basic and acidic residues" evidence="5">
    <location>
        <begin position="720"/>
        <end position="733"/>
    </location>
</feature>
<keyword evidence="3 10" id="KW-0808">Transferase</keyword>
<gene>
    <name evidence="10" type="ORF">NIES806_23330</name>
</gene>
<dbReference type="EC" id="2.1.1.72" evidence="1"/>
<feature type="region of interest" description="Disordered" evidence="5">
    <location>
        <begin position="719"/>
        <end position="739"/>
    </location>
</feature>
<dbReference type="InterPro" id="IPR029063">
    <property type="entry name" value="SAM-dependent_MTases_sf"/>
</dbReference>
<dbReference type="PROSITE" id="PS00092">
    <property type="entry name" value="N6_MTASE"/>
    <property type="match status" value="1"/>
</dbReference>
<feature type="domain" description="MmeI-like DNA-methyltransferase" evidence="9">
    <location>
        <begin position="336"/>
        <end position="592"/>
    </location>
</feature>
<dbReference type="GO" id="GO:0032259">
    <property type="term" value="P:methylation"/>
    <property type="evidence" value="ECO:0007669"/>
    <property type="project" value="UniProtKB-KW"/>
</dbReference>
<comment type="catalytic activity">
    <reaction evidence="4">
        <text>a 2'-deoxyadenosine in DNA + S-adenosyl-L-methionine = an N(6)-methyl-2'-deoxyadenosine in DNA + S-adenosyl-L-homocysteine + H(+)</text>
        <dbReference type="Rhea" id="RHEA:15197"/>
        <dbReference type="Rhea" id="RHEA-COMP:12418"/>
        <dbReference type="Rhea" id="RHEA-COMP:12419"/>
        <dbReference type="ChEBI" id="CHEBI:15378"/>
        <dbReference type="ChEBI" id="CHEBI:57856"/>
        <dbReference type="ChEBI" id="CHEBI:59789"/>
        <dbReference type="ChEBI" id="CHEBI:90615"/>
        <dbReference type="ChEBI" id="CHEBI:90616"/>
        <dbReference type="EC" id="2.1.1.72"/>
    </reaction>
</comment>
<evidence type="ECO:0000313" key="11">
    <source>
        <dbReference type="Proteomes" id="UP000218702"/>
    </source>
</evidence>
<dbReference type="InterPro" id="IPR046820">
    <property type="entry name" value="MmeI_TRD"/>
</dbReference>
<reference evidence="10 11" key="1">
    <citation type="submission" date="2017-06" db="EMBL/GenBank/DDBJ databases">
        <title>Genome sequencing of cyanobaciteial culture collection at National Institute for Environmental Studies (NIES).</title>
        <authorList>
            <person name="Hirose Y."/>
            <person name="Shimura Y."/>
            <person name="Fujisawa T."/>
            <person name="Nakamura Y."/>
            <person name="Kawachi M."/>
        </authorList>
    </citation>
    <scope>NUCLEOTIDE SEQUENCE [LARGE SCALE GENOMIC DNA]</scope>
    <source>
        <strain evidence="10 11">NIES-806</strain>
    </source>
</reference>
<evidence type="ECO:0000259" key="7">
    <source>
        <dbReference type="Pfam" id="PF20465"/>
    </source>
</evidence>
<organism evidence="10 11">
    <name type="scientific">Dolichospermum compactum NIES-806</name>
    <dbReference type="NCBI Taxonomy" id="1973481"/>
    <lineage>
        <taxon>Bacteria</taxon>
        <taxon>Bacillati</taxon>
        <taxon>Cyanobacteriota</taxon>
        <taxon>Cyanophyceae</taxon>
        <taxon>Nostocales</taxon>
        <taxon>Aphanizomenonaceae</taxon>
        <taxon>Dolichospermum</taxon>
        <taxon>Dolichospermum compactum</taxon>
    </lineage>
</organism>
<dbReference type="EMBL" id="AP018316">
    <property type="protein sequence ID" value="BAZ86123.1"/>
    <property type="molecule type" value="Genomic_DNA"/>
</dbReference>
<evidence type="ECO:0000256" key="4">
    <source>
        <dbReference type="ARBA" id="ARBA00047942"/>
    </source>
</evidence>
<dbReference type="Pfam" id="PF20473">
    <property type="entry name" value="MmeI_Mtase"/>
    <property type="match status" value="1"/>
</dbReference>
<dbReference type="InterPro" id="IPR046816">
    <property type="entry name" value="MmeI_Mtase"/>
</dbReference>
<proteinExistence type="predicted"/>
<evidence type="ECO:0000256" key="2">
    <source>
        <dbReference type="ARBA" id="ARBA00022603"/>
    </source>
</evidence>
<dbReference type="PRINTS" id="PR00507">
    <property type="entry name" value="N12N6MTFRASE"/>
</dbReference>
<feature type="domain" description="MmeI-like target recognition" evidence="8">
    <location>
        <begin position="788"/>
        <end position="846"/>
    </location>
</feature>
<dbReference type="GO" id="GO:0003676">
    <property type="term" value="F:nucleic acid binding"/>
    <property type="evidence" value="ECO:0007669"/>
    <property type="project" value="InterPro"/>
</dbReference>
<dbReference type="OrthoDB" id="564694at2"/>